<comment type="subcellular location">
    <subcellularLocation>
        <location evidence="1">Cytoplasm</location>
    </subcellularLocation>
</comment>
<protein>
    <recommendedName>
        <fullName evidence="7">PTS EIIA type-1 domain-containing protein</fullName>
    </recommendedName>
</protein>
<keyword evidence="3" id="KW-0762">Sugar transport</keyword>
<evidence type="ECO:0000259" key="7">
    <source>
        <dbReference type="PROSITE" id="PS51093"/>
    </source>
</evidence>
<dbReference type="PROSITE" id="PS51093">
    <property type="entry name" value="PTS_EIIA_TYPE_1"/>
    <property type="match status" value="1"/>
</dbReference>
<accession>A0ABX2Z4E9</accession>
<dbReference type="InterPro" id="IPR001127">
    <property type="entry name" value="PTS_EIIA_1_perm"/>
</dbReference>
<sequence length="154" mass="17062">MIYFIGFKDPTETMSTNMGDKQEPIPNISQLNDQPFEIVSPMTGTVVRLQDIKDETFAGEHMGKGIAIRPTNGRVVSPVNGIVQTIYRTKHAIGLISDDGVEILIHIGQDTVQLKGQHFNAFVKDGDRVQVGDVIVGTKNDMVNEKEHLIKVYV</sequence>
<evidence type="ECO:0000256" key="2">
    <source>
        <dbReference type="ARBA" id="ARBA00022448"/>
    </source>
</evidence>
<keyword evidence="6" id="KW-0418">Kinase</keyword>
<dbReference type="Proteomes" id="UP000094974">
    <property type="component" value="Unassembled WGS sequence"/>
</dbReference>
<dbReference type="InterPro" id="IPR050890">
    <property type="entry name" value="PTS_EIIA_component"/>
</dbReference>
<proteinExistence type="predicted"/>
<dbReference type="PANTHER" id="PTHR45008:SF1">
    <property type="entry name" value="PTS SYSTEM GLUCOSE-SPECIFIC EIIA COMPONENT"/>
    <property type="match status" value="1"/>
</dbReference>
<evidence type="ECO:0000256" key="6">
    <source>
        <dbReference type="ARBA" id="ARBA00022777"/>
    </source>
</evidence>
<keyword evidence="5" id="KW-0598">Phosphotransferase system</keyword>
<evidence type="ECO:0000256" key="3">
    <source>
        <dbReference type="ARBA" id="ARBA00022597"/>
    </source>
</evidence>
<dbReference type="EMBL" id="LYND01000206">
    <property type="protein sequence ID" value="ODA05642.1"/>
    <property type="molecule type" value="Genomic_DNA"/>
</dbReference>
<dbReference type="PANTHER" id="PTHR45008">
    <property type="entry name" value="PTS SYSTEM GLUCOSE-SPECIFIC EIIA COMPONENT"/>
    <property type="match status" value="1"/>
</dbReference>
<dbReference type="Gene3D" id="2.70.70.10">
    <property type="entry name" value="Glucose Permease (Domain IIA)"/>
    <property type="match status" value="1"/>
</dbReference>
<keyword evidence="9" id="KW-1185">Reference proteome</keyword>
<dbReference type="InterPro" id="IPR011055">
    <property type="entry name" value="Dup_hybrid_motif"/>
</dbReference>
<evidence type="ECO:0000256" key="1">
    <source>
        <dbReference type="ARBA" id="ARBA00004496"/>
    </source>
</evidence>
<dbReference type="SUPFAM" id="SSF51261">
    <property type="entry name" value="Duplicated hybrid motif"/>
    <property type="match status" value="1"/>
</dbReference>
<evidence type="ECO:0000256" key="5">
    <source>
        <dbReference type="ARBA" id="ARBA00022683"/>
    </source>
</evidence>
<keyword evidence="2" id="KW-0813">Transport</keyword>
<organism evidence="8 9">
    <name type="scientific">Paenibacillus polymyxa</name>
    <name type="common">Bacillus polymyxa</name>
    <dbReference type="NCBI Taxonomy" id="1406"/>
    <lineage>
        <taxon>Bacteria</taxon>
        <taxon>Bacillati</taxon>
        <taxon>Bacillota</taxon>
        <taxon>Bacilli</taxon>
        <taxon>Bacillales</taxon>
        <taxon>Paenibacillaceae</taxon>
        <taxon>Paenibacillus</taxon>
    </lineage>
</organism>
<comment type="caution">
    <text evidence="8">The sequence shown here is derived from an EMBL/GenBank/DDBJ whole genome shotgun (WGS) entry which is preliminary data.</text>
</comment>
<gene>
    <name evidence="8" type="ORF">A7312_18565</name>
</gene>
<evidence type="ECO:0000313" key="8">
    <source>
        <dbReference type="EMBL" id="ODA05642.1"/>
    </source>
</evidence>
<dbReference type="NCBIfam" id="TIGR00830">
    <property type="entry name" value="PTBA"/>
    <property type="match status" value="1"/>
</dbReference>
<dbReference type="Pfam" id="PF00358">
    <property type="entry name" value="PTS_EIIA_1"/>
    <property type="match status" value="1"/>
</dbReference>
<reference evidence="9" key="1">
    <citation type="submission" date="2016-05" db="EMBL/GenBank/DDBJ databases">
        <title>Whole genome shotgun sequencing of cultured foodborne pathogen.</title>
        <authorList>
            <person name="Zheng J."/>
            <person name="Timme R."/>
            <person name="Allard M."/>
            <person name="Strain E."/>
            <person name="Luo Y."/>
            <person name="Brown E."/>
        </authorList>
    </citation>
    <scope>NUCLEOTIDE SEQUENCE [LARGE SCALE GENOMIC DNA]</scope>
    <source>
        <strain evidence="9">CFSAN034343</strain>
    </source>
</reference>
<name>A0ABX2Z4E9_PAEPO</name>
<evidence type="ECO:0000256" key="4">
    <source>
        <dbReference type="ARBA" id="ARBA00022679"/>
    </source>
</evidence>
<keyword evidence="4" id="KW-0808">Transferase</keyword>
<evidence type="ECO:0000313" key="9">
    <source>
        <dbReference type="Proteomes" id="UP000094974"/>
    </source>
</evidence>
<feature type="domain" description="PTS EIIA type-1" evidence="7">
    <location>
        <begin position="54"/>
        <end position="154"/>
    </location>
</feature>